<feature type="region of interest" description="Disordered" evidence="1">
    <location>
        <begin position="1"/>
        <end position="40"/>
    </location>
</feature>
<dbReference type="AlphaFoldDB" id="A0A7T5VAL3"/>
<organism evidence="2 3">
    <name type="scientific">Desulfobulbus oligotrophicus</name>
    <dbReference type="NCBI Taxonomy" id="1909699"/>
    <lineage>
        <taxon>Bacteria</taxon>
        <taxon>Pseudomonadati</taxon>
        <taxon>Thermodesulfobacteriota</taxon>
        <taxon>Desulfobulbia</taxon>
        <taxon>Desulfobulbales</taxon>
        <taxon>Desulfobulbaceae</taxon>
        <taxon>Desulfobulbus</taxon>
    </lineage>
</organism>
<feature type="compositionally biased region" description="Basic and acidic residues" evidence="1">
    <location>
        <begin position="21"/>
        <end position="40"/>
    </location>
</feature>
<dbReference type="EMBL" id="CP054140">
    <property type="protein sequence ID" value="QQG64351.1"/>
    <property type="molecule type" value="Genomic_DNA"/>
</dbReference>
<proteinExistence type="predicted"/>
<dbReference type="RefSeq" id="WP_199264582.1">
    <property type="nucleotide sequence ID" value="NZ_CP054140.1"/>
</dbReference>
<evidence type="ECO:0000313" key="2">
    <source>
        <dbReference type="EMBL" id="QQG64351.1"/>
    </source>
</evidence>
<evidence type="ECO:0000256" key="1">
    <source>
        <dbReference type="SAM" id="MobiDB-lite"/>
    </source>
</evidence>
<accession>A0A7T5VAL3</accession>
<dbReference type="KEGG" id="dog:HP555_07320"/>
<sequence>MPFKDQPGAVEDQPLLQRHRANGDVEQHCQGNGEDRTEEVADDRAFRQAADNIMGRDIDAIAKHSPLV</sequence>
<dbReference type="Proteomes" id="UP000596092">
    <property type="component" value="Chromosome"/>
</dbReference>
<keyword evidence="3" id="KW-1185">Reference proteome</keyword>
<reference evidence="2 3" key="1">
    <citation type="submission" date="2020-05" db="EMBL/GenBank/DDBJ databases">
        <title>Complete genome of Desulfobulbus oligotrophicus.</title>
        <authorList>
            <person name="Podar M."/>
        </authorList>
    </citation>
    <scope>NUCLEOTIDE SEQUENCE [LARGE SCALE GENOMIC DNA]</scope>
    <source>
        <strain evidence="2 3">Prop6</strain>
    </source>
</reference>
<gene>
    <name evidence="2" type="ORF">HP555_07320</name>
</gene>
<protein>
    <submittedName>
        <fullName evidence="2">Uncharacterized protein</fullName>
    </submittedName>
</protein>
<evidence type="ECO:0000313" key="3">
    <source>
        <dbReference type="Proteomes" id="UP000596092"/>
    </source>
</evidence>
<name>A0A7T5VAL3_9BACT</name>